<dbReference type="PANTHER" id="PTHR21404">
    <property type="entry name" value="HEN1"/>
    <property type="match status" value="1"/>
</dbReference>
<keyword evidence="4" id="KW-0489">Methyltransferase</keyword>
<dbReference type="InterPro" id="IPR026610">
    <property type="entry name" value="Hen1"/>
</dbReference>
<dbReference type="VEuPathDB" id="FungiDB:I303_05676"/>
<comment type="similarity">
    <text evidence="2">Belongs to the methyltransferase superfamily. HEN1 family.</text>
</comment>
<keyword evidence="9" id="KW-0694">RNA-binding</keyword>
<accession>A0A1A6A017</accession>
<reference evidence="14" key="1">
    <citation type="submission" date="2013-07" db="EMBL/GenBank/DDBJ databases">
        <title>The Genome Sequence of Cryptococcus dejecticola CBS10117.</title>
        <authorList>
            <consortium name="The Broad Institute Genome Sequencing Platform"/>
            <person name="Cuomo C."/>
            <person name="Litvintseva A."/>
            <person name="Chen Y."/>
            <person name="Heitman J."/>
            <person name="Sun S."/>
            <person name="Springer D."/>
            <person name="Dromer F."/>
            <person name="Young S.K."/>
            <person name="Zeng Q."/>
            <person name="Gargeya S."/>
            <person name="Fitzgerald M."/>
            <person name="Abouelleil A."/>
            <person name="Alvarado L."/>
            <person name="Berlin A.M."/>
            <person name="Chapman S.B."/>
            <person name="Dewar J."/>
            <person name="Goldberg J."/>
            <person name="Griggs A."/>
            <person name="Gujja S."/>
            <person name="Hansen M."/>
            <person name="Howarth C."/>
            <person name="Imamovic A."/>
            <person name="Larimer J."/>
            <person name="McCowan C."/>
            <person name="Murphy C."/>
            <person name="Pearson M."/>
            <person name="Priest M."/>
            <person name="Roberts A."/>
            <person name="Saif S."/>
            <person name="Shea T."/>
            <person name="Sykes S."/>
            <person name="Wortman J."/>
            <person name="Nusbaum C."/>
            <person name="Birren B."/>
        </authorList>
    </citation>
    <scope>NUCLEOTIDE SEQUENCE [LARGE SCALE GENOMIC DNA]</scope>
    <source>
        <strain evidence="14">CBS 10117</strain>
    </source>
</reference>
<keyword evidence="6" id="KW-0949">S-adenosyl-L-methionine</keyword>
<dbReference type="GO" id="GO:0046872">
    <property type="term" value="F:metal ion binding"/>
    <property type="evidence" value="ECO:0007669"/>
    <property type="project" value="UniProtKB-KW"/>
</dbReference>
<dbReference type="Gene3D" id="3.40.50.150">
    <property type="entry name" value="Vaccinia Virus protein VP39"/>
    <property type="match status" value="1"/>
</dbReference>
<proteinExistence type="inferred from homology"/>
<dbReference type="OrthoDB" id="2154311at2759"/>
<dbReference type="PANTHER" id="PTHR21404:SF3">
    <property type="entry name" value="SMALL RNA 2'-O-METHYLTRANSFERASE"/>
    <property type="match status" value="1"/>
</dbReference>
<evidence type="ECO:0000256" key="6">
    <source>
        <dbReference type="ARBA" id="ARBA00022691"/>
    </source>
</evidence>
<evidence type="ECO:0000256" key="5">
    <source>
        <dbReference type="ARBA" id="ARBA00022679"/>
    </source>
</evidence>
<evidence type="ECO:0000256" key="13">
    <source>
        <dbReference type="SAM" id="MobiDB-lite"/>
    </source>
</evidence>
<keyword evidence="8" id="KW-0460">Magnesium</keyword>
<protein>
    <recommendedName>
        <fullName evidence="3">Small RNA 2'-O-methyltransferase</fullName>
        <ecNumber evidence="11">2.1.1.386</ecNumber>
    </recommendedName>
</protein>
<dbReference type="GO" id="GO:0003723">
    <property type="term" value="F:RNA binding"/>
    <property type="evidence" value="ECO:0007669"/>
    <property type="project" value="UniProtKB-KW"/>
</dbReference>
<evidence type="ECO:0000256" key="10">
    <source>
        <dbReference type="ARBA" id="ARBA00023158"/>
    </source>
</evidence>
<dbReference type="GO" id="GO:0005737">
    <property type="term" value="C:cytoplasm"/>
    <property type="evidence" value="ECO:0007669"/>
    <property type="project" value="TreeGrafter"/>
</dbReference>
<evidence type="ECO:0000256" key="1">
    <source>
        <dbReference type="ARBA" id="ARBA00001946"/>
    </source>
</evidence>
<name>A0A1A6A017_9TREE</name>
<dbReference type="GO" id="GO:0005634">
    <property type="term" value="C:nucleus"/>
    <property type="evidence" value="ECO:0007669"/>
    <property type="project" value="TreeGrafter"/>
</dbReference>
<organism evidence="14">
    <name type="scientific">Kwoniella dejecticola CBS 10117</name>
    <dbReference type="NCBI Taxonomy" id="1296121"/>
    <lineage>
        <taxon>Eukaryota</taxon>
        <taxon>Fungi</taxon>
        <taxon>Dikarya</taxon>
        <taxon>Basidiomycota</taxon>
        <taxon>Agaricomycotina</taxon>
        <taxon>Tremellomycetes</taxon>
        <taxon>Tremellales</taxon>
        <taxon>Cryptococcaceae</taxon>
        <taxon>Kwoniella</taxon>
    </lineage>
</organism>
<evidence type="ECO:0000256" key="4">
    <source>
        <dbReference type="ARBA" id="ARBA00022603"/>
    </source>
</evidence>
<feature type="region of interest" description="Disordered" evidence="13">
    <location>
        <begin position="457"/>
        <end position="480"/>
    </location>
</feature>
<evidence type="ECO:0000256" key="2">
    <source>
        <dbReference type="ARBA" id="ARBA00009026"/>
    </source>
</evidence>
<dbReference type="GO" id="GO:0001510">
    <property type="term" value="P:RNA methylation"/>
    <property type="evidence" value="ECO:0007669"/>
    <property type="project" value="InterPro"/>
</dbReference>
<keyword evidence="10" id="KW-0943">RNA-mediated gene silencing</keyword>
<keyword evidence="5" id="KW-0808">Transferase</keyword>
<dbReference type="GO" id="GO:0030422">
    <property type="term" value="P:siRNA processing"/>
    <property type="evidence" value="ECO:0007669"/>
    <property type="project" value="TreeGrafter"/>
</dbReference>
<feature type="region of interest" description="Disordered" evidence="13">
    <location>
        <begin position="93"/>
        <end position="116"/>
    </location>
</feature>
<evidence type="ECO:0000313" key="14">
    <source>
        <dbReference type="EMBL" id="OBR83398.1"/>
    </source>
</evidence>
<dbReference type="AlphaFoldDB" id="A0A1A6A017"/>
<evidence type="ECO:0000256" key="11">
    <source>
        <dbReference type="ARBA" id="ARBA00035025"/>
    </source>
</evidence>
<dbReference type="InterPro" id="IPR029063">
    <property type="entry name" value="SAM-dependent_MTases_sf"/>
</dbReference>
<keyword evidence="7" id="KW-0479">Metal-binding</keyword>
<evidence type="ECO:0000256" key="8">
    <source>
        <dbReference type="ARBA" id="ARBA00022842"/>
    </source>
</evidence>
<evidence type="ECO:0000256" key="9">
    <source>
        <dbReference type="ARBA" id="ARBA00022884"/>
    </source>
</evidence>
<dbReference type="GO" id="GO:0090486">
    <property type="term" value="F:small RNA 2'-O-methyltransferase activity"/>
    <property type="evidence" value="ECO:0007669"/>
    <property type="project" value="UniProtKB-EC"/>
</dbReference>
<evidence type="ECO:0000256" key="12">
    <source>
        <dbReference type="ARBA" id="ARBA00048418"/>
    </source>
</evidence>
<sequence>MSNQDIDLDPNDSPELLSHSSLPQDVTALEVSMVEESTVTGVTFTPELWMQRRHWALDVLRKEGVRSVLDIGCGPGSLLETLVVPPTTIKEPPILPISASSSKNGADQLPSPVDTDEEDYLNRTQELFIQRLGGLDVSPSVITSALKILTPPSQNANPSSSAIPRWEPLTTELWLGGIEKYNAKLEGYEAITLLEVVEHLDPDVLNRFGVVTFGTYRPKILLVTTPNFDFNAKFPRAEEHDFAKKGFVDPTGRTDRVFRHSDHKLEMTSKEFRDWAEAEAANWGYDVEVSGVGISSQPSYYPSDDPNQPGQPIYATQTAIFRMATGLPLRSPRSVRTVELPFMPGSRESSHSHKLAGKFLHTVSAPGDGRKHPVQEVIQIVRDCFTRWNVGEVSLDEIWGVHEVSGRCGGSKRHLVGSLGGFGDCPSTSGSSEFEIRQEHGRGLIVRWNEFKPVEDKRQEERWGQPIQQSAVPLTRSGGW</sequence>
<comment type="cofactor">
    <cofactor evidence="1">
        <name>Mg(2+)</name>
        <dbReference type="ChEBI" id="CHEBI:18420"/>
    </cofactor>
</comment>
<dbReference type="EMBL" id="KI894033">
    <property type="protein sequence ID" value="OBR83398.1"/>
    <property type="molecule type" value="Genomic_DNA"/>
</dbReference>
<dbReference type="SUPFAM" id="SSF53335">
    <property type="entry name" value="S-adenosyl-L-methionine-dependent methyltransferases"/>
    <property type="match status" value="1"/>
</dbReference>
<evidence type="ECO:0000256" key="7">
    <source>
        <dbReference type="ARBA" id="ARBA00022723"/>
    </source>
</evidence>
<evidence type="ECO:0000256" key="3">
    <source>
        <dbReference type="ARBA" id="ARBA00021330"/>
    </source>
</evidence>
<gene>
    <name evidence="14" type="ORF">I303_05676</name>
</gene>
<dbReference type="EC" id="2.1.1.386" evidence="11"/>
<comment type="catalytic activity">
    <reaction evidence="12">
        <text>small RNA 3'-end nucleotide + S-adenosyl-L-methionine = small RNA 3'-end 2'-O-methylnucleotide + S-adenosyl-L-homocysteine + H(+)</text>
        <dbReference type="Rhea" id="RHEA:37887"/>
        <dbReference type="Rhea" id="RHEA-COMP:10415"/>
        <dbReference type="Rhea" id="RHEA-COMP:10416"/>
        <dbReference type="ChEBI" id="CHEBI:15378"/>
        <dbReference type="ChEBI" id="CHEBI:57856"/>
        <dbReference type="ChEBI" id="CHEBI:59789"/>
        <dbReference type="ChEBI" id="CHEBI:74896"/>
        <dbReference type="ChEBI" id="CHEBI:74898"/>
        <dbReference type="EC" id="2.1.1.386"/>
    </reaction>
</comment>